<protein>
    <submittedName>
        <fullName evidence="1">Uncharacterized protein</fullName>
    </submittedName>
</protein>
<sequence length="88" mass="9777">MNAHCNFAQMSRHESGSFYSRKKSRCFQAGLGVGGSEYLSSCAVPCRAVPCRFVVSFPGEQARTACHWGAFVLRLQYSPNPTRLQGMR</sequence>
<proteinExistence type="predicted"/>
<dbReference type="AlphaFoldDB" id="A0A5B7HHT1"/>
<gene>
    <name evidence="1" type="ORF">E2C01_063310</name>
</gene>
<reference evidence="1 2" key="1">
    <citation type="submission" date="2019-05" db="EMBL/GenBank/DDBJ databases">
        <title>Another draft genome of Portunus trituberculatus and its Hox gene families provides insights of decapod evolution.</title>
        <authorList>
            <person name="Jeong J.-H."/>
            <person name="Song I."/>
            <person name="Kim S."/>
            <person name="Choi T."/>
            <person name="Kim D."/>
            <person name="Ryu S."/>
            <person name="Kim W."/>
        </authorList>
    </citation>
    <scope>NUCLEOTIDE SEQUENCE [LARGE SCALE GENOMIC DNA]</scope>
    <source>
        <tissue evidence="1">Muscle</tissue>
    </source>
</reference>
<dbReference type="EMBL" id="VSRR010028875">
    <property type="protein sequence ID" value="MPC69095.1"/>
    <property type="molecule type" value="Genomic_DNA"/>
</dbReference>
<evidence type="ECO:0000313" key="1">
    <source>
        <dbReference type="EMBL" id="MPC69095.1"/>
    </source>
</evidence>
<dbReference type="Proteomes" id="UP000324222">
    <property type="component" value="Unassembled WGS sequence"/>
</dbReference>
<organism evidence="1 2">
    <name type="scientific">Portunus trituberculatus</name>
    <name type="common">Swimming crab</name>
    <name type="synonym">Neptunus trituberculatus</name>
    <dbReference type="NCBI Taxonomy" id="210409"/>
    <lineage>
        <taxon>Eukaryota</taxon>
        <taxon>Metazoa</taxon>
        <taxon>Ecdysozoa</taxon>
        <taxon>Arthropoda</taxon>
        <taxon>Crustacea</taxon>
        <taxon>Multicrustacea</taxon>
        <taxon>Malacostraca</taxon>
        <taxon>Eumalacostraca</taxon>
        <taxon>Eucarida</taxon>
        <taxon>Decapoda</taxon>
        <taxon>Pleocyemata</taxon>
        <taxon>Brachyura</taxon>
        <taxon>Eubrachyura</taxon>
        <taxon>Portunoidea</taxon>
        <taxon>Portunidae</taxon>
        <taxon>Portuninae</taxon>
        <taxon>Portunus</taxon>
    </lineage>
</organism>
<keyword evidence="2" id="KW-1185">Reference proteome</keyword>
<accession>A0A5B7HHT1</accession>
<name>A0A5B7HHT1_PORTR</name>
<comment type="caution">
    <text evidence="1">The sequence shown here is derived from an EMBL/GenBank/DDBJ whole genome shotgun (WGS) entry which is preliminary data.</text>
</comment>
<evidence type="ECO:0000313" key="2">
    <source>
        <dbReference type="Proteomes" id="UP000324222"/>
    </source>
</evidence>